<organism evidence="2 3">
    <name type="scientific">Pseudoxanthomonas gei</name>
    <dbReference type="NCBI Taxonomy" id="1383030"/>
    <lineage>
        <taxon>Bacteria</taxon>
        <taxon>Pseudomonadati</taxon>
        <taxon>Pseudomonadota</taxon>
        <taxon>Gammaproteobacteria</taxon>
        <taxon>Lysobacterales</taxon>
        <taxon>Lysobacteraceae</taxon>
        <taxon>Pseudoxanthomonas</taxon>
    </lineage>
</organism>
<gene>
    <name evidence="2" type="ORF">DT603_13030</name>
</gene>
<keyword evidence="3" id="KW-1185">Reference proteome</keyword>
<accession>A0ABX0ADV1</accession>
<dbReference type="Proteomes" id="UP001429354">
    <property type="component" value="Unassembled WGS sequence"/>
</dbReference>
<dbReference type="RefSeq" id="WP_162350425.1">
    <property type="nucleotide sequence ID" value="NZ_QOVG01000009.1"/>
</dbReference>
<sequence>MKPLSPVGRLLVASAAAIAVMWLLGFLGSLAAGAGGLLSAADNSRTNPLSLLVTAIAMCVGGGIAGKHFIAVALGLMVLLWLGIVLVLLQMANPAQPNALAHILSYNGLQIALSMLAACAGAAVGAWLRMQRAARTA</sequence>
<keyword evidence="1" id="KW-1133">Transmembrane helix</keyword>
<reference evidence="2 3" key="1">
    <citation type="submission" date="2018-07" db="EMBL/GenBank/DDBJ databases">
        <title>Whole genome Sequencing of Pseudoxanthomonas gei KCTC 32298 (T).</title>
        <authorList>
            <person name="Kumar S."/>
            <person name="Bansal K."/>
            <person name="Kaur A."/>
            <person name="Patil P."/>
            <person name="Sharma S."/>
            <person name="Patil P.B."/>
        </authorList>
    </citation>
    <scope>NUCLEOTIDE SEQUENCE [LARGE SCALE GENOMIC DNA]</scope>
    <source>
        <strain evidence="2 3">KCTC 32298</strain>
    </source>
</reference>
<protein>
    <recommendedName>
        <fullName evidence="4">SPW repeat-containing protein</fullName>
    </recommendedName>
</protein>
<feature type="transmembrane region" description="Helical" evidence="1">
    <location>
        <begin position="49"/>
        <end position="65"/>
    </location>
</feature>
<name>A0ABX0ADV1_9GAMM</name>
<evidence type="ECO:0008006" key="4">
    <source>
        <dbReference type="Google" id="ProtNLM"/>
    </source>
</evidence>
<keyword evidence="1" id="KW-0472">Membrane</keyword>
<keyword evidence="1" id="KW-0812">Transmembrane</keyword>
<evidence type="ECO:0000256" key="1">
    <source>
        <dbReference type="SAM" id="Phobius"/>
    </source>
</evidence>
<evidence type="ECO:0000313" key="3">
    <source>
        <dbReference type="Proteomes" id="UP001429354"/>
    </source>
</evidence>
<feature type="transmembrane region" description="Helical" evidence="1">
    <location>
        <begin position="109"/>
        <end position="128"/>
    </location>
</feature>
<proteinExistence type="predicted"/>
<comment type="caution">
    <text evidence="2">The sequence shown here is derived from an EMBL/GenBank/DDBJ whole genome shotgun (WGS) entry which is preliminary data.</text>
</comment>
<feature type="transmembrane region" description="Helical" evidence="1">
    <location>
        <begin position="70"/>
        <end position="89"/>
    </location>
</feature>
<dbReference type="EMBL" id="QOVG01000009">
    <property type="protein sequence ID" value="NDK39767.1"/>
    <property type="molecule type" value="Genomic_DNA"/>
</dbReference>
<evidence type="ECO:0000313" key="2">
    <source>
        <dbReference type="EMBL" id="NDK39767.1"/>
    </source>
</evidence>